<proteinExistence type="predicted"/>
<reference evidence="3" key="1">
    <citation type="submission" date="2022-11" db="UniProtKB">
        <authorList>
            <consortium name="WormBaseParasite"/>
        </authorList>
    </citation>
    <scope>IDENTIFICATION</scope>
</reference>
<sequence length="90" mass="10836">MVVWLSMMMYDLLLINLIQCLICAKKIGEATGIDESAWYLWQKRVLWVHLNEYWKPMTYEFMDFELLLNEKTLQEGLSEYSRSNSLLYET</sequence>
<keyword evidence="2" id="KW-1185">Reference proteome</keyword>
<dbReference type="WBParaSite" id="ACRNAN_scaffold3149.g14251.t1">
    <property type="protein sequence ID" value="ACRNAN_scaffold3149.g14251.t1"/>
    <property type="gene ID" value="ACRNAN_scaffold3149.g14251"/>
</dbReference>
<accession>A0A914DP37</accession>
<feature type="signal peptide" evidence="1">
    <location>
        <begin position="1"/>
        <end position="20"/>
    </location>
</feature>
<name>A0A914DP37_9BILA</name>
<dbReference type="Proteomes" id="UP000887540">
    <property type="component" value="Unplaced"/>
</dbReference>
<feature type="chain" id="PRO_5037309501" evidence="1">
    <location>
        <begin position="21"/>
        <end position="90"/>
    </location>
</feature>
<evidence type="ECO:0000313" key="2">
    <source>
        <dbReference type="Proteomes" id="UP000887540"/>
    </source>
</evidence>
<evidence type="ECO:0000313" key="3">
    <source>
        <dbReference type="WBParaSite" id="ACRNAN_scaffold3149.g14251.t1"/>
    </source>
</evidence>
<keyword evidence="1" id="KW-0732">Signal</keyword>
<evidence type="ECO:0000256" key="1">
    <source>
        <dbReference type="SAM" id="SignalP"/>
    </source>
</evidence>
<dbReference type="AlphaFoldDB" id="A0A914DP37"/>
<organism evidence="2 3">
    <name type="scientific">Acrobeloides nanus</name>
    <dbReference type="NCBI Taxonomy" id="290746"/>
    <lineage>
        <taxon>Eukaryota</taxon>
        <taxon>Metazoa</taxon>
        <taxon>Ecdysozoa</taxon>
        <taxon>Nematoda</taxon>
        <taxon>Chromadorea</taxon>
        <taxon>Rhabditida</taxon>
        <taxon>Tylenchina</taxon>
        <taxon>Cephalobomorpha</taxon>
        <taxon>Cephaloboidea</taxon>
        <taxon>Cephalobidae</taxon>
        <taxon>Acrobeloides</taxon>
    </lineage>
</organism>
<protein>
    <submittedName>
        <fullName evidence="3">Uncharacterized protein</fullName>
    </submittedName>
</protein>